<dbReference type="PROSITE" id="PS51354">
    <property type="entry name" value="GLUTAREDOXIN_2"/>
    <property type="match status" value="1"/>
</dbReference>
<name>A0ABX2EEA6_9BURK</name>
<feature type="domain" description="GST N-terminal" evidence="1">
    <location>
        <begin position="1"/>
        <end position="78"/>
    </location>
</feature>
<dbReference type="SUPFAM" id="SSF52833">
    <property type="entry name" value="Thioredoxin-like"/>
    <property type="match status" value="1"/>
</dbReference>
<dbReference type="InterPro" id="IPR010987">
    <property type="entry name" value="Glutathione-S-Trfase_C-like"/>
</dbReference>
<dbReference type="EMBL" id="JABRWJ010000002">
    <property type="protein sequence ID" value="NRF66938.1"/>
    <property type="molecule type" value="Genomic_DNA"/>
</dbReference>
<dbReference type="PROSITE" id="PS50405">
    <property type="entry name" value="GST_CTER"/>
    <property type="match status" value="1"/>
</dbReference>
<dbReference type="Gene3D" id="3.40.30.10">
    <property type="entry name" value="Glutaredoxin"/>
    <property type="match status" value="1"/>
</dbReference>
<evidence type="ECO:0000259" key="1">
    <source>
        <dbReference type="PROSITE" id="PS50404"/>
    </source>
</evidence>
<dbReference type="Proteomes" id="UP000737171">
    <property type="component" value="Unassembled WGS sequence"/>
</dbReference>
<dbReference type="InterPro" id="IPR036282">
    <property type="entry name" value="Glutathione-S-Trfase_C_sf"/>
</dbReference>
<comment type="caution">
    <text evidence="3">The sequence shown here is derived from an EMBL/GenBank/DDBJ whole genome shotgun (WGS) entry which is preliminary data.</text>
</comment>
<feature type="domain" description="GST C-terminal" evidence="2">
    <location>
        <begin position="83"/>
        <end position="221"/>
    </location>
</feature>
<dbReference type="InterPro" id="IPR040079">
    <property type="entry name" value="Glutathione_S-Trfase"/>
</dbReference>
<dbReference type="PANTHER" id="PTHR43968:SF6">
    <property type="entry name" value="GLUTATHIONE S-TRANSFERASE OMEGA"/>
    <property type="match status" value="1"/>
</dbReference>
<dbReference type="InterPro" id="IPR036249">
    <property type="entry name" value="Thioredoxin-like_sf"/>
</dbReference>
<reference evidence="3 4" key="1">
    <citation type="submission" date="2020-05" db="EMBL/GenBank/DDBJ databases">
        <title>Aquincola sp. isolate from soil.</title>
        <authorList>
            <person name="Han J."/>
            <person name="Kim D.-U."/>
        </authorList>
    </citation>
    <scope>NUCLEOTIDE SEQUENCE [LARGE SCALE GENOMIC DNA]</scope>
    <source>
        <strain evidence="3 4">S2</strain>
    </source>
</reference>
<dbReference type="Gene3D" id="1.20.1050.10">
    <property type="match status" value="1"/>
</dbReference>
<evidence type="ECO:0000259" key="2">
    <source>
        <dbReference type="PROSITE" id="PS50405"/>
    </source>
</evidence>
<dbReference type="PROSITE" id="PS50404">
    <property type="entry name" value="GST_NTER"/>
    <property type="match status" value="1"/>
</dbReference>
<dbReference type="Pfam" id="PF13417">
    <property type="entry name" value="GST_N_3"/>
    <property type="match status" value="1"/>
</dbReference>
<dbReference type="SUPFAM" id="SSF47616">
    <property type="entry name" value="GST C-terminal domain-like"/>
    <property type="match status" value="1"/>
</dbReference>
<proteinExistence type="predicted"/>
<dbReference type="InterPro" id="IPR050983">
    <property type="entry name" value="GST_Omega/HSP26"/>
</dbReference>
<evidence type="ECO:0000313" key="3">
    <source>
        <dbReference type="EMBL" id="NRF66938.1"/>
    </source>
</evidence>
<dbReference type="CDD" id="cd00299">
    <property type="entry name" value="GST_C_family"/>
    <property type="match status" value="1"/>
</dbReference>
<dbReference type="InterPro" id="IPR004045">
    <property type="entry name" value="Glutathione_S-Trfase_N"/>
</dbReference>
<dbReference type="Pfam" id="PF13410">
    <property type="entry name" value="GST_C_2"/>
    <property type="match status" value="1"/>
</dbReference>
<sequence>MIKLYDSAFSPFARKVRMVLEHKGLEFEALDGLLRSNHDTLKAVNGRIEVPTLVDDGIVVVNSSDIVAYLEHRYPDRPVLPASPAARVQARAWERTADSFIDPILINLSYWSWAERDDQMPAGLLDAACADLKPVYDALERELAERDFVSGPALSIADIALFPHLASARAMAVEWGAQQHPNLTRWFKRLRALPICAADLQRARSFLVSIDGQQLERRKIFWRGDRIEWMLVRGFHDWLIDEIRQDRVLWPGPAIPAPLTFKQDT</sequence>
<dbReference type="CDD" id="cd00570">
    <property type="entry name" value="GST_N_family"/>
    <property type="match status" value="1"/>
</dbReference>
<dbReference type="RefSeq" id="WP_173122031.1">
    <property type="nucleotide sequence ID" value="NZ_JABRWJ010000002.1"/>
</dbReference>
<keyword evidence="4" id="KW-1185">Reference proteome</keyword>
<evidence type="ECO:0000313" key="4">
    <source>
        <dbReference type="Proteomes" id="UP000737171"/>
    </source>
</evidence>
<dbReference type="SFLD" id="SFLDG00358">
    <property type="entry name" value="Main_(cytGST)"/>
    <property type="match status" value="1"/>
</dbReference>
<dbReference type="PANTHER" id="PTHR43968">
    <property type="match status" value="1"/>
</dbReference>
<gene>
    <name evidence="3" type="ORF">HLB44_08080</name>
</gene>
<dbReference type="SFLD" id="SFLDS00019">
    <property type="entry name" value="Glutathione_Transferase_(cytos"/>
    <property type="match status" value="1"/>
</dbReference>
<protein>
    <submittedName>
        <fullName evidence="3">Glutathione S-transferase family protein</fullName>
    </submittedName>
</protein>
<accession>A0ABX2EEA6</accession>
<organism evidence="3 4">
    <name type="scientific">Pseudaquabacterium terrae</name>
    <dbReference type="NCBI Taxonomy" id="2732868"/>
    <lineage>
        <taxon>Bacteria</taxon>
        <taxon>Pseudomonadati</taxon>
        <taxon>Pseudomonadota</taxon>
        <taxon>Betaproteobacteria</taxon>
        <taxon>Burkholderiales</taxon>
        <taxon>Sphaerotilaceae</taxon>
        <taxon>Pseudaquabacterium</taxon>
    </lineage>
</organism>